<gene>
    <name evidence="2" type="ORF">HXL68_06895</name>
</gene>
<sequence>MKTIHIFRAGAHVASDGQAVTFSETDLAATVAAYDPALHEAPIVIGHPRHDAPAYGWVKSLQAGKDGLQAEPGQVDPAFSEIVDAGRFKKVSASFYQPDSPSNPVPGVFYLRHVGFLGAMPPAIKGLKSVEFAASEEGVIEFADYGHEIGADLWRRMREWLISQFGKDTADQVVPGWEVDSLNEVSRAKPTNDSIPADPSPTGVAFSDPATTETKESSVTDKEKAALEAENQRLRAQIAQDQQNKRKAARDAAHARNVEFAEGLVSKGLRPAHVPAIVAALDFSEAEPDAPLEFGEGDAKKPLADGLREVFTALAGGINFSEQATQSRAGRAETVNPLLADAEARSKS</sequence>
<accession>A0A930BRZ0</accession>
<protein>
    <submittedName>
        <fullName evidence="2">Peptidase</fullName>
    </submittedName>
</protein>
<comment type="caution">
    <text evidence="2">The sequence shown here is derived from an EMBL/GenBank/DDBJ whole genome shotgun (WGS) entry which is preliminary data.</text>
</comment>
<feature type="region of interest" description="Disordered" evidence="1">
    <location>
        <begin position="185"/>
        <end position="222"/>
    </location>
</feature>
<feature type="compositionally biased region" description="Basic and acidic residues" evidence="1">
    <location>
        <begin position="213"/>
        <end position="222"/>
    </location>
</feature>
<dbReference type="Proteomes" id="UP000718593">
    <property type="component" value="Unassembled WGS sequence"/>
</dbReference>
<evidence type="ECO:0000313" key="3">
    <source>
        <dbReference type="Proteomes" id="UP000718593"/>
    </source>
</evidence>
<evidence type="ECO:0000256" key="1">
    <source>
        <dbReference type="SAM" id="MobiDB-lite"/>
    </source>
</evidence>
<feature type="region of interest" description="Disordered" evidence="1">
    <location>
        <begin position="324"/>
        <end position="348"/>
    </location>
</feature>
<proteinExistence type="predicted"/>
<dbReference type="AlphaFoldDB" id="A0A930BRZ0"/>
<reference evidence="2" key="1">
    <citation type="submission" date="2020-04" db="EMBL/GenBank/DDBJ databases">
        <title>Deep metagenomics examines the oral microbiome during advanced dental caries in children, revealing novel taxa and co-occurrences with host molecules.</title>
        <authorList>
            <person name="Baker J.L."/>
            <person name="Morton J.T."/>
            <person name="Dinis M."/>
            <person name="Alvarez R."/>
            <person name="Tran N.C."/>
            <person name="Knight R."/>
            <person name="Edlund A."/>
        </authorList>
    </citation>
    <scope>NUCLEOTIDE SEQUENCE</scope>
    <source>
        <strain evidence="2">JCVI_32_bin.24</strain>
    </source>
</reference>
<dbReference type="EMBL" id="JABZMI010000107">
    <property type="protein sequence ID" value="MBF1164750.1"/>
    <property type="molecule type" value="Genomic_DNA"/>
</dbReference>
<name>A0A930BRZ0_9RHOO</name>
<organism evidence="2 3">
    <name type="scientific">Dechloromonas agitata</name>
    <dbReference type="NCBI Taxonomy" id="73030"/>
    <lineage>
        <taxon>Bacteria</taxon>
        <taxon>Pseudomonadati</taxon>
        <taxon>Pseudomonadota</taxon>
        <taxon>Betaproteobacteria</taxon>
        <taxon>Rhodocyclales</taxon>
        <taxon>Azonexaceae</taxon>
        <taxon>Dechloromonas</taxon>
    </lineage>
</organism>
<evidence type="ECO:0000313" key="2">
    <source>
        <dbReference type="EMBL" id="MBF1164750.1"/>
    </source>
</evidence>